<accession>A0ACC4BRP2</accession>
<dbReference type="Proteomes" id="UP000309997">
    <property type="component" value="Unassembled WGS sequence"/>
</dbReference>
<gene>
    <name evidence="1" type="ORF">D5086_018657</name>
</gene>
<comment type="caution">
    <text evidence="1">The sequence shown here is derived from an EMBL/GenBank/DDBJ whole genome shotgun (WGS) entry which is preliminary data.</text>
</comment>
<evidence type="ECO:0000313" key="2">
    <source>
        <dbReference type="Proteomes" id="UP000309997"/>
    </source>
</evidence>
<sequence length="76" mass="8535">MVLLWIISAPSRFRHPWEVLWGNTSKGNACVAGDALHPMTPDIGQGWCLARLLAEALKKRPNVEAKEKEKGRIQQD</sequence>
<keyword evidence="2" id="KW-1185">Reference proteome</keyword>
<evidence type="ECO:0000313" key="1">
    <source>
        <dbReference type="EMBL" id="KAL3580822.1"/>
    </source>
</evidence>
<dbReference type="EMBL" id="RCHU02000009">
    <property type="protein sequence ID" value="KAL3580822.1"/>
    <property type="molecule type" value="Genomic_DNA"/>
</dbReference>
<protein>
    <submittedName>
        <fullName evidence="1">Uncharacterized protein</fullName>
    </submittedName>
</protein>
<proteinExistence type="predicted"/>
<name>A0ACC4BRP2_POPAL</name>
<reference evidence="1 2" key="1">
    <citation type="journal article" date="2024" name="Plant Biotechnol. J.">
        <title>Genome and CRISPR/Cas9 system of a widespread forest tree (Populus alba) in the world.</title>
        <authorList>
            <person name="Liu Y.J."/>
            <person name="Jiang P.F."/>
            <person name="Han X.M."/>
            <person name="Li X.Y."/>
            <person name="Wang H.M."/>
            <person name="Wang Y.J."/>
            <person name="Wang X.X."/>
            <person name="Zeng Q.Y."/>
        </authorList>
    </citation>
    <scope>NUCLEOTIDE SEQUENCE [LARGE SCALE GENOMIC DNA]</scope>
    <source>
        <strain evidence="2">cv. PAL-ZL1</strain>
    </source>
</reference>
<organism evidence="1 2">
    <name type="scientific">Populus alba</name>
    <name type="common">White poplar</name>
    <dbReference type="NCBI Taxonomy" id="43335"/>
    <lineage>
        <taxon>Eukaryota</taxon>
        <taxon>Viridiplantae</taxon>
        <taxon>Streptophyta</taxon>
        <taxon>Embryophyta</taxon>
        <taxon>Tracheophyta</taxon>
        <taxon>Spermatophyta</taxon>
        <taxon>Magnoliopsida</taxon>
        <taxon>eudicotyledons</taxon>
        <taxon>Gunneridae</taxon>
        <taxon>Pentapetalae</taxon>
        <taxon>rosids</taxon>
        <taxon>fabids</taxon>
        <taxon>Malpighiales</taxon>
        <taxon>Salicaceae</taxon>
        <taxon>Saliceae</taxon>
        <taxon>Populus</taxon>
    </lineage>
</organism>